<comment type="caution">
    <text evidence="2">The sequence shown here is derived from an EMBL/GenBank/DDBJ whole genome shotgun (WGS) entry which is preliminary data.</text>
</comment>
<keyword evidence="3" id="KW-1185">Reference proteome</keyword>
<feature type="transmembrane region" description="Helical" evidence="1">
    <location>
        <begin position="99"/>
        <end position="119"/>
    </location>
</feature>
<evidence type="ECO:0000256" key="1">
    <source>
        <dbReference type="SAM" id="Phobius"/>
    </source>
</evidence>
<dbReference type="InterPro" id="IPR024563">
    <property type="entry name" value="YqhR"/>
</dbReference>
<protein>
    <submittedName>
        <fullName evidence="2">Uncharacterized protein</fullName>
    </submittedName>
</protein>
<organism evidence="2 3">
    <name type="scientific">Alkalicoccobacillus porphyridii</name>
    <dbReference type="NCBI Taxonomy" id="2597270"/>
    <lineage>
        <taxon>Bacteria</taxon>
        <taxon>Bacillati</taxon>
        <taxon>Bacillota</taxon>
        <taxon>Bacilli</taxon>
        <taxon>Bacillales</taxon>
        <taxon>Bacillaceae</taxon>
        <taxon>Alkalicoccobacillus</taxon>
    </lineage>
</organism>
<sequence length="163" mass="18693">MKNNRQFEQDQTEKPMTYRMKVVLIGFFGGLIWSLVAFFGFFFNFMNFGPALILMPWELGAWKNTYIGQGVGVLVIAILSILIAFLYKWMMQKLNTMWAGVGFGAILWVIVFYICNPFIPGLKTVPNLDRNSIITSACLFLLYGLFIGYSISYEYQQQQISSS</sequence>
<feature type="transmembrane region" description="Helical" evidence="1">
    <location>
        <begin position="131"/>
        <end position="151"/>
    </location>
</feature>
<dbReference type="Pfam" id="PF11085">
    <property type="entry name" value="YqhR"/>
    <property type="match status" value="1"/>
</dbReference>
<keyword evidence="1" id="KW-0812">Transmembrane</keyword>
<feature type="transmembrane region" description="Helical" evidence="1">
    <location>
        <begin position="21"/>
        <end position="46"/>
    </location>
</feature>
<dbReference type="Proteomes" id="UP000318521">
    <property type="component" value="Unassembled WGS sequence"/>
</dbReference>
<dbReference type="OrthoDB" id="2691442at2"/>
<keyword evidence="1" id="KW-0472">Membrane</keyword>
<feature type="transmembrane region" description="Helical" evidence="1">
    <location>
        <begin position="66"/>
        <end position="87"/>
    </location>
</feature>
<gene>
    <name evidence="2" type="ORF">FN960_17075</name>
</gene>
<dbReference type="AlphaFoldDB" id="A0A553ZV95"/>
<reference evidence="2 3" key="1">
    <citation type="submission" date="2019-07" db="EMBL/GenBank/DDBJ databases">
        <authorList>
            <person name="Park Y.J."/>
            <person name="Jeong S.E."/>
            <person name="Jung H.S."/>
        </authorList>
    </citation>
    <scope>NUCLEOTIDE SEQUENCE [LARGE SCALE GENOMIC DNA]</scope>
    <source>
        <strain evidence="3">P16(2019)</strain>
    </source>
</reference>
<proteinExistence type="predicted"/>
<dbReference type="RefSeq" id="WP_143850064.1">
    <property type="nucleotide sequence ID" value="NZ_VLXZ01000012.1"/>
</dbReference>
<dbReference type="EMBL" id="VLXZ01000012">
    <property type="protein sequence ID" value="TSB45404.1"/>
    <property type="molecule type" value="Genomic_DNA"/>
</dbReference>
<evidence type="ECO:0000313" key="2">
    <source>
        <dbReference type="EMBL" id="TSB45404.1"/>
    </source>
</evidence>
<evidence type="ECO:0000313" key="3">
    <source>
        <dbReference type="Proteomes" id="UP000318521"/>
    </source>
</evidence>
<keyword evidence="1" id="KW-1133">Transmembrane helix</keyword>
<accession>A0A553ZV95</accession>
<name>A0A553ZV95_9BACI</name>